<dbReference type="KEGG" id="izh:FEM41_20060"/>
<gene>
    <name evidence="1" type="ORF">FEM41_20060</name>
</gene>
<reference evidence="1 2" key="1">
    <citation type="submission" date="2019-05" db="EMBL/GenBank/DDBJ databases">
        <title>Complete genome sequence of Izhakiella calystegiae KSNA2, an endophyte isolated from beach morning glory (Calystegia soldanella).</title>
        <authorList>
            <person name="Jiang L."/>
            <person name="Jeong J.C."/>
            <person name="Kim C.Y."/>
            <person name="Kim D.H."/>
            <person name="Kim S.W."/>
            <person name="Lee j."/>
        </authorList>
    </citation>
    <scope>NUCLEOTIDE SEQUENCE [LARGE SCALE GENOMIC DNA]</scope>
    <source>
        <strain evidence="1 2">KSNA2</strain>
    </source>
</reference>
<protein>
    <submittedName>
        <fullName evidence="1">NinE family protein</fullName>
    </submittedName>
</protein>
<dbReference type="InterPro" id="IPR007986">
    <property type="entry name" value="NINE"/>
</dbReference>
<keyword evidence="2" id="KW-1185">Reference proteome</keyword>
<accession>A0A4P8YLT1</accession>
<name>A0A4P8YLT1_9ENTR</name>
<sequence length="60" mass="7220">MKRRRSPAQIAIDNTIFRPTKLSRNKPKPIPTASEVQTFDYVYGLLRAKWDRMRTRRQRC</sequence>
<dbReference type="Pfam" id="PF05322">
    <property type="entry name" value="NinE"/>
    <property type="match status" value="1"/>
</dbReference>
<dbReference type="EMBL" id="CP040428">
    <property type="protein sequence ID" value="QCT21785.1"/>
    <property type="molecule type" value="Genomic_DNA"/>
</dbReference>
<dbReference type="OrthoDB" id="6555939at2"/>
<proteinExistence type="predicted"/>
<evidence type="ECO:0000313" key="1">
    <source>
        <dbReference type="EMBL" id="QCT21785.1"/>
    </source>
</evidence>
<evidence type="ECO:0000313" key="2">
    <source>
        <dbReference type="Proteomes" id="UP000302163"/>
    </source>
</evidence>
<dbReference type="Proteomes" id="UP000302163">
    <property type="component" value="Chromosome"/>
</dbReference>
<organism evidence="1 2">
    <name type="scientific">Jejubacter calystegiae</name>
    <dbReference type="NCBI Taxonomy" id="2579935"/>
    <lineage>
        <taxon>Bacteria</taxon>
        <taxon>Pseudomonadati</taxon>
        <taxon>Pseudomonadota</taxon>
        <taxon>Gammaproteobacteria</taxon>
        <taxon>Enterobacterales</taxon>
        <taxon>Enterobacteriaceae</taxon>
        <taxon>Jejubacter</taxon>
    </lineage>
</organism>
<dbReference type="AlphaFoldDB" id="A0A4P8YLT1"/>